<feature type="region of interest" description="Disordered" evidence="1">
    <location>
        <begin position="226"/>
        <end position="275"/>
    </location>
</feature>
<organism evidence="2 3">
    <name type="scientific">Rhipicephalus microplus</name>
    <name type="common">Cattle tick</name>
    <name type="synonym">Boophilus microplus</name>
    <dbReference type="NCBI Taxonomy" id="6941"/>
    <lineage>
        <taxon>Eukaryota</taxon>
        <taxon>Metazoa</taxon>
        <taxon>Ecdysozoa</taxon>
        <taxon>Arthropoda</taxon>
        <taxon>Chelicerata</taxon>
        <taxon>Arachnida</taxon>
        <taxon>Acari</taxon>
        <taxon>Parasitiformes</taxon>
        <taxon>Ixodida</taxon>
        <taxon>Ixodoidea</taxon>
        <taxon>Ixodidae</taxon>
        <taxon>Rhipicephalinae</taxon>
        <taxon>Rhipicephalus</taxon>
        <taxon>Boophilus</taxon>
    </lineage>
</organism>
<comment type="caution">
    <text evidence="2">The sequence shown here is derived from an EMBL/GenBank/DDBJ whole genome shotgun (WGS) entry which is preliminary data.</text>
</comment>
<evidence type="ECO:0000313" key="3">
    <source>
        <dbReference type="Proteomes" id="UP000821866"/>
    </source>
</evidence>
<evidence type="ECO:0000313" key="2">
    <source>
        <dbReference type="EMBL" id="KAH8028392.1"/>
    </source>
</evidence>
<dbReference type="Proteomes" id="UP000821866">
    <property type="component" value="Chromosome 4"/>
</dbReference>
<dbReference type="EMBL" id="JABSTU010000006">
    <property type="protein sequence ID" value="KAH8028392.1"/>
    <property type="molecule type" value="Genomic_DNA"/>
</dbReference>
<reference evidence="2" key="1">
    <citation type="journal article" date="2020" name="Cell">
        <title>Large-Scale Comparative Analyses of Tick Genomes Elucidate Their Genetic Diversity and Vector Capacities.</title>
        <authorList>
            <consortium name="Tick Genome and Microbiome Consortium (TIGMIC)"/>
            <person name="Jia N."/>
            <person name="Wang J."/>
            <person name="Shi W."/>
            <person name="Du L."/>
            <person name="Sun Y."/>
            <person name="Zhan W."/>
            <person name="Jiang J.F."/>
            <person name="Wang Q."/>
            <person name="Zhang B."/>
            <person name="Ji P."/>
            <person name="Bell-Sakyi L."/>
            <person name="Cui X.M."/>
            <person name="Yuan T.T."/>
            <person name="Jiang B.G."/>
            <person name="Yang W.F."/>
            <person name="Lam T.T."/>
            <person name="Chang Q.C."/>
            <person name="Ding S.J."/>
            <person name="Wang X.J."/>
            <person name="Zhu J.G."/>
            <person name="Ruan X.D."/>
            <person name="Zhao L."/>
            <person name="Wei J.T."/>
            <person name="Ye R.Z."/>
            <person name="Que T.C."/>
            <person name="Du C.H."/>
            <person name="Zhou Y.H."/>
            <person name="Cheng J.X."/>
            <person name="Dai P.F."/>
            <person name="Guo W.B."/>
            <person name="Han X.H."/>
            <person name="Huang E.J."/>
            <person name="Li L.F."/>
            <person name="Wei W."/>
            <person name="Gao Y.C."/>
            <person name="Liu J.Z."/>
            <person name="Shao H.Z."/>
            <person name="Wang X."/>
            <person name="Wang C.C."/>
            <person name="Yang T.C."/>
            <person name="Huo Q.B."/>
            <person name="Li W."/>
            <person name="Chen H.Y."/>
            <person name="Chen S.E."/>
            <person name="Zhou L.G."/>
            <person name="Ni X.B."/>
            <person name="Tian J.H."/>
            <person name="Sheng Y."/>
            <person name="Liu T."/>
            <person name="Pan Y.S."/>
            <person name="Xia L.Y."/>
            <person name="Li J."/>
            <person name="Zhao F."/>
            <person name="Cao W.C."/>
        </authorList>
    </citation>
    <scope>NUCLEOTIDE SEQUENCE</scope>
    <source>
        <strain evidence="2">Rmic-2018</strain>
    </source>
</reference>
<feature type="compositionally biased region" description="Polar residues" evidence="1">
    <location>
        <begin position="244"/>
        <end position="256"/>
    </location>
</feature>
<feature type="compositionally biased region" description="Low complexity" evidence="1">
    <location>
        <begin position="257"/>
        <end position="275"/>
    </location>
</feature>
<name>A0A9J6E2Y6_RHIMP</name>
<proteinExistence type="predicted"/>
<reference evidence="2" key="2">
    <citation type="submission" date="2021-09" db="EMBL/GenBank/DDBJ databases">
        <authorList>
            <person name="Jia N."/>
            <person name="Wang J."/>
            <person name="Shi W."/>
            <person name="Du L."/>
            <person name="Sun Y."/>
            <person name="Zhan W."/>
            <person name="Jiang J."/>
            <person name="Wang Q."/>
            <person name="Zhang B."/>
            <person name="Ji P."/>
            <person name="Sakyi L.B."/>
            <person name="Cui X."/>
            <person name="Yuan T."/>
            <person name="Jiang B."/>
            <person name="Yang W."/>
            <person name="Lam T.T.-Y."/>
            <person name="Chang Q."/>
            <person name="Ding S."/>
            <person name="Wang X."/>
            <person name="Zhu J."/>
            <person name="Ruan X."/>
            <person name="Zhao L."/>
            <person name="Wei J."/>
            <person name="Que T."/>
            <person name="Du C."/>
            <person name="Cheng J."/>
            <person name="Dai P."/>
            <person name="Han X."/>
            <person name="Huang E."/>
            <person name="Gao Y."/>
            <person name="Liu J."/>
            <person name="Shao H."/>
            <person name="Ye R."/>
            <person name="Li L."/>
            <person name="Wei W."/>
            <person name="Wang X."/>
            <person name="Wang C."/>
            <person name="Huo Q."/>
            <person name="Li W."/>
            <person name="Guo W."/>
            <person name="Chen H."/>
            <person name="Chen S."/>
            <person name="Zhou L."/>
            <person name="Zhou L."/>
            <person name="Ni X."/>
            <person name="Tian J."/>
            <person name="Zhou Y."/>
            <person name="Sheng Y."/>
            <person name="Liu T."/>
            <person name="Pan Y."/>
            <person name="Xia L."/>
            <person name="Li J."/>
            <person name="Zhao F."/>
            <person name="Cao W."/>
        </authorList>
    </citation>
    <scope>NUCLEOTIDE SEQUENCE</scope>
    <source>
        <strain evidence="2">Rmic-2018</strain>
        <tissue evidence="2">Larvae</tissue>
    </source>
</reference>
<gene>
    <name evidence="2" type="ORF">HPB51_016505</name>
</gene>
<protein>
    <submittedName>
        <fullName evidence="2">Uncharacterized protein</fullName>
    </submittedName>
</protein>
<accession>A0A9J6E2Y6</accession>
<dbReference type="AlphaFoldDB" id="A0A9J6E2Y6"/>
<evidence type="ECO:0000256" key="1">
    <source>
        <dbReference type="SAM" id="MobiDB-lite"/>
    </source>
</evidence>
<sequence length="291" mass="32603">MPLDAIHMVGWPKTPVDLTKLLPWQLYEALLKVASLPDQPLAFRDEGRVHSTNNTFPLSVPESVRAQAYLRITSLKIGVRTIEFHLYAPPPNDAFHGIMFNVYDSFPDAEILKDLQESNSTMPVIGGHRVGRTNHVLVPMLGDCLPRWIFYHGVYIRLYFFYPLTAARWIIELTFRNSCARCGEEQLSIPQGTQPTCRARCIVFKGGHATDCSNCKYRFVKKPTPSGHALAQAPHEEPQPQQPSILRTNPSPSQEQSYPRLSASRSSSNKPTTPAVTVEVPVQVPIAVPFC</sequence>
<keyword evidence="3" id="KW-1185">Reference proteome</keyword>